<evidence type="ECO:0000256" key="2">
    <source>
        <dbReference type="ARBA" id="ARBA00022603"/>
    </source>
</evidence>
<comment type="similarity">
    <text evidence="1">Belongs to the CFA/CMAS family.</text>
</comment>
<dbReference type="Pfam" id="PF02353">
    <property type="entry name" value="CMAS"/>
    <property type="match status" value="1"/>
</dbReference>
<dbReference type="PANTHER" id="PTHR43667">
    <property type="entry name" value="CYCLOPROPANE-FATTY-ACYL-PHOSPHOLIPID SYNTHASE"/>
    <property type="match status" value="1"/>
</dbReference>
<accession>A0ABW2SCD2</accession>
<dbReference type="SUPFAM" id="SSF53335">
    <property type="entry name" value="S-adenosyl-L-methionine-dependent methyltransferases"/>
    <property type="match status" value="1"/>
</dbReference>
<evidence type="ECO:0000256" key="4">
    <source>
        <dbReference type="ARBA" id="ARBA00022691"/>
    </source>
</evidence>
<keyword evidence="3 6" id="KW-0808">Transferase</keyword>
<dbReference type="PANTHER" id="PTHR43667:SF2">
    <property type="entry name" value="FATTY ACID C-METHYL TRANSFERASE"/>
    <property type="match status" value="1"/>
</dbReference>
<dbReference type="EMBL" id="JBHTBZ010000024">
    <property type="protein sequence ID" value="MFC7460869.1"/>
    <property type="molecule type" value="Genomic_DNA"/>
</dbReference>
<organism evidence="6 7">
    <name type="scientific">Hydrogenophaga defluvii</name>
    <dbReference type="NCBI Taxonomy" id="249410"/>
    <lineage>
        <taxon>Bacteria</taxon>
        <taxon>Pseudomonadati</taxon>
        <taxon>Pseudomonadota</taxon>
        <taxon>Betaproteobacteria</taxon>
        <taxon>Burkholderiales</taxon>
        <taxon>Comamonadaceae</taxon>
        <taxon>Hydrogenophaga</taxon>
    </lineage>
</organism>
<dbReference type="InterPro" id="IPR029063">
    <property type="entry name" value="SAM-dependent_MTases_sf"/>
</dbReference>
<reference evidence="7" key="1">
    <citation type="journal article" date="2019" name="Int. J. Syst. Evol. Microbiol.">
        <title>The Global Catalogue of Microorganisms (GCM) 10K type strain sequencing project: providing services to taxonomists for standard genome sequencing and annotation.</title>
        <authorList>
            <consortium name="The Broad Institute Genomics Platform"/>
            <consortium name="The Broad Institute Genome Sequencing Center for Infectious Disease"/>
            <person name="Wu L."/>
            <person name="Ma J."/>
        </authorList>
    </citation>
    <scope>NUCLEOTIDE SEQUENCE [LARGE SCALE GENOMIC DNA]</scope>
    <source>
        <strain evidence="7">CCUG 53903</strain>
    </source>
</reference>
<dbReference type="GO" id="GO:0008168">
    <property type="term" value="F:methyltransferase activity"/>
    <property type="evidence" value="ECO:0007669"/>
    <property type="project" value="UniProtKB-KW"/>
</dbReference>
<dbReference type="Proteomes" id="UP001596457">
    <property type="component" value="Unassembled WGS sequence"/>
</dbReference>
<evidence type="ECO:0000256" key="5">
    <source>
        <dbReference type="ARBA" id="ARBA00023098"/>
    </source>
</evidence>
<name>A0ABW2SCD2_9BURK</name>
<keyword evidence="7" id="KW-1185">Reference proteome</keyword>
<protein>
    <submittedName>
        <fullName evidence="6">Class I SAM-dependent methyltransferase</fullName>
        <ecNumber evidence="6">2.1.1.-</ecNumber>
    </submittedName>
</protein>
<dbReference type="CDD" id="cd02440">
    <property type="entry name" value="AdoMet_MTases"/>
    <property type="match status" value="1"/>
</dbReference>
<dbReference type="PIRSF" id="PIRSF003085">
    <property type="entry name" value="CMAS"/>
    <property type="match status" value="1"/>
</dbReference>
<keyword evidence="5" id="KW-0443">Lipid metabolism</keyword>
<sequence length="405" mass="45589">MPNSTTAPFALPVGAPAAARATLRLLQRLRHGQLTVQLPDGSFQQFGQGGGISATLRLHNWKVCGAALKSGDIGFAEGYIAGDWSTPQLADLLRLFLRNRNEIEDVIYGTWLGRLAYRLRHLLHRNTKTNSKKNIHAHYDLGNAFYRLWLDKTMNYSSALFEHPGQDMVSAQWAKVHRALRLAQVKPGDRVLEIGCGWGALAEAATTTFDASVVGVTLSTEQLAWAQERMARLGAAARADLRLQDYRDIDDGPFDAICSIEMVEAVGREYWPTYFQTVARLLKPGGRANIQSITIADEHFDRYIRGTDFIQQYIFPGGCLPSPSAFRAQAEAAGLVVEDAFAFGRDYAETLRQWRERFLHEEPRVRELGFDEHFLRVWEFYLAYCEAAFDEGSTDVMQFTLIKPH</sequence>
<keyword evidence="2 6" id="KW-0489">Methyltransferase</keyword>
<proteinExistence type="inferred from homology"/>
<dbReference type="InterPro" id="IPR050723">
    <property type="entry name" value="CFA/CMAS"/>
</dbReference>
<dbReference type="GO" id="GO:0032259">
    <property type="term" value="P:methylation"/>
    <property type="evidence" value="ECO:0007669"/>
    <property type="project" value="UniProtKB-KW"/>
</dbReference>
<dbReference type="InterPro" id="IPR003333">
    <property type="entry name" value="CMAS"/>
</dbReference>
<evidence type="ECO:0000313" key="6">
    <source>
        <dbReference type="EMBL" id="MFC7460869.1"/>
    </source>
</evidence>
<comment type="caution">
    <text evidence="6">The sequence shown here is derived from an EMBL/GenBank/DDBJ whole genome shotgun (WGS) entry which is preliminary data.</text>
</comment>
<dbReference type="RefSeq" id="WP_382200775.1">
    <property type="nucleotide sequence ID" value="NZ_JBHTBZ010000024.1"/>
</dbReference>
<evidence type="ECO:0000256" key="3">
    <source>
        <dbReference type="ARBA" id="ARBA00022679"/>
    </source>
</evidence>
<keyword evidence="4" id="KW-0949">S-adenosyl-L-methionine</keyword>
<evidence type="ECO:0000256" key="1">
    <source>
        <dbReference type="ARBA" id="ARBA00010815"/>
    </source>
</evidence>
<dbReference type="Gene3D" id="3.40.50.150">
    <property type="entry name" value="Vaccinia Virus protein VP39"/>
    <property type="match status" value="1"/>
</dbReference>
<gene>
    <name evidence="6" type="ORF">ACFQU0_10570</name>
</gene>
<evidence type="ECO:0000313" key="7">
    <source>
        <dbReference type="Proteomes" id="UP001596457"/>
    </source>
</evidence>
<dbReference type="EC" id="2.1.1.-" evidence="6"/>